<evidence type="ECO:0000313" key="2">
    <source>
        <dbReference type="EMBL" id="KAK4718236.1"/>
    </source>
</evidence>
<dbReference type="AlphaFoldDB" id="A0AAV9KY62"/>
<organism evidence="2 3">
    <name type="scientific">Solanum pinnatisectum</name>
    <name type="common">tansyleaf nightshade</name>
    <dbReference type="NCBI Taxonomy" id="50273"/>
    <lineage>
        <taxon>Eukaryota</taxon>
        <taxon>Viridiplantae</taxon>
        <taxon>Streptophyta</taxon>
        <taxon>Embryophyta</taxon>
        <taxon>Tracheophyta</taxon>
        <taxon>Spermatophyta</taxon>
        <taxon>Magnoliopsida</taxon>
        <taxon>eudicotyledons</taxon>
        <taxon>Gunneridae</taxon>
        <taxon>Pentapetalae</taxon>
        <taxon>asterids</taxon>
        <taxon>lamiids</taxon>
        <taxon>Solanales</taxon>
        <taxon>Solanaceae</taxon>
        <taxon>Solanoideae</taxon>
        <taxon>Solaneae</taxon>
        <taxon>Solanum</taxon>
    </lineage>
</organism>
<keyword evidence="1" id="KW-0175">Coiled coil</keyword>
<sequence length="115" mass="13463">MIEDYASLREENKNLEKQNHCLLTKSKELNNNQHSMTKKNENLQKELHMTKMEAEHSIRWTRSPILLDSIHKSQSPTKHGIGFDKNSLKIKNPNIYWLCSHFGVTGHKALYATKY</sequence>
<feature type="coiled-coil region" evidence="1">
    <location>
        <begin position="5"/>
        <end position="46"/>
    </location>
</feature>
<accession>A0AAV9KY62</accession>
<proteinExistence type="predicted"/>
<gene>
    <name evidence="2" type="ORF">R3W88_016574</name>
</gene>
<evidence type="ECO:0000256" key="1">
    <source>
        <dbReference type="SAM" id="Coils"/>
    </source>
</evidence>
<keyword evidence="3" id="KW-1185">Reference proteome</keyword>
<dbReference type="EMBL" id="JAWPEI010000008">
    <property type="protein sequence ID" value="KAK4718236.1"/>
    <property type="molecule type" value="Genomic_DNA"/>
</dbReference>
<comment type="caution">
    <text evidence="2">The sequence shown here is derived from an EMBL/GenBank/DDBJ whole genome shotgun (WGS) entry which is preliminary data.</text>
</comment>
<evidence type="ECO:0000313" key="3">
    <source>
        <dbReference type="Proteomes" id="UP001311915"/>
    </source>
</evidence>
<dbReference type="Proteomes" id="UP001311915">
    <property type="component" value="Unassembled WGS sequence"/>
</dbReference>
<protein>
    <submittedName>
        <fullName evidence="2">Uncharacterized protein</fullName>
    </submittedName>
</protein>
<reference evidence="2 3" key="1">
    <citation type="submission" date="2023-10" db="EMBL/GenBank/DDBJ databases">
        <title>Genome-Wide Identification Analysis in wild type Solanum Pinnatisectum Reveals Some Genes Defensing Phytophthora Infestans.</title>
        <authorList>
            <person name="Sun C."/>
        </authorList>
    </citation>
    <scope>NUCLEOTIDE SEQUENCE [LARGE SCALE GENOMIC DNA]</scope>
    <source>
        <strain evidence="2">LQN</strain>
        <tissue evidence="2">Leaf</tissue>
    </source>
</reference>
<name>A0AAV9KY62_9SOLN</name>